<keyword evidence="1" id="KW-1133">Transmembrane helix</keyword>
<evidence type="ECO:0000313" key="2">
    <source>
        <dbReference type="EMBL" id="MCZ4283078.1"/>
    </source>
</evidence>
<dbReference type="RefSeq" id="WP_269425200.1">
    <property type="nucleotide sequence ID" value="NZ_JAPWGY010000017.1"/>
</dbReference>
<name>A0ABT4LPM4_9PROT</name>
<proteinExistence type="predicted"/>
<keyword evidence="1" id="KW-0812">Transmembrane</keyword>
<keyword evidence="1" id="KW-0472">Membrane</keyword>
<feature type="transmembrane region" description="Helical" evidence="1">
    <location>
        <begin position="90"/>
        <end position="112"/>
    </location>
</feature>
<dbReference type="EMBL" id="JAPWGY010000017">
    <property type="protein sequence ID" value="MCZ4283078.1"/>
    <property type="molecule type" value="Genomic_DNA"/>
</dbReference>
<evidence type="ECO:0008006" key="4">
    <source>
        <dbReference type="Google" id="ProtNLM"/>
    </source>
</evidence>
<organism evidence="2 3">
    <name type="scientific">Kiloniella laminariae</name>
    <dbReference type="NCBI Taxonomy" id="454162"/>
    <lineage>
        <taxon>Bacteria</taxon>
        <taxon>Pseudomonadati</taxon>
        <taxon>Pseudomonadota</taxon>
        <taxon>Alphaproteobacteria</taxon>
        <taxon>Rhodospirillales</taxon>
        <taxon>Kiloniellaceae</taxon>
        <taxon>Kiloniella</taxon>
    </lineage>
</organism>
<evidence type="ECO:0000313" key="3">
    <source>
        <dbReference type="Proteomes" id="UP001069802"/>
    </source>
</evidence>
<evidence type="ECO:0000256" key="1">
    <source>
        <dbReference type="SAM" id="Phobius"/>
    </source>
</evidence>
<keyword evidence="3" id="KW-1185">Reference proteome</keyword>
<reference evidence="2" key="1">
    <citation type="submission" date="2022-12" db="EMBL/GenBank/DDBJ databases">
        <title>Bacterial isolates from different developmental stages of Nematostella vectensis.</title>
        <authorList>
            <person name="Fraune S."/>
        </authorList>
    </citation>
    <scope>NUCLEOTIDE SEQUENCE</scope>
    <source>
        <strain evidence="2">G21630-S1</strain>
    </source>
</reference>
<comment type="caution">
    <text evidence="2">The sequence shown here is derived from an EMBL/GenBank/DDBJ whole genome shotgun (WGS) entry which is preliminary data.</text>
</comment>
<gene>
    <name evidence="2" type="ORF">O4H49_20000</name>
</gene>
<protein>
    <recommendedName>
        <fullName evidence="4">DUF1640 domain-containing protein</fullName>
    </recommendedName>
</protein>
<accession>A0ABT4LPM4</accession>
<sequence>MKEYPYWEVYIKRLTESGLDVKAAREVVDLIVQTAIDKKSLDEAFKDSRHSLEELMTRYRDDTSKELSAVSENLDHKLDARINAANNKMILWVIGSLLTVSGLTLAAARILLV</sequence>
<dbReference type="Proteomes" id="UP001069802">
    <property type="component" value="Unassembled WGS sequence"/>
</dbReference>